<dbReference type="PATRIC" id="fig|1454004.3.peg.2837"/>
<reference evidence="2" key="1">
    <citation type="submission" date="2014-02" db="EMBL/GenBank/DDBJ databases">
        <title>Expanding our view of genomic diversity in Candidatus Accumulibacter clades.</title>
        <authorList>
            <person name="Skennerton C.T."/>
            <person name="Barr J.J."/>
            <person name="Slater F.R."/>
            <person name="Bond P.L."/>
            <person name="Tyson G.W."/>
        </authorList>
    </citation>
    <scope>NUCLEOTIDE SEQUENCE [LARGE SCALE GENOMIC DNA]</scope>
</reference>
<comment type="caution">
    <text evidence="2">The sequence shown here is derived from an EMBL/GenBank/DDBJ whole genome shotgun (WGS) entry which is preliminary data.</text>
</comment>
<keyword evidence="1" id="KW-0812">Transmembrane</keyword>
<sequence>MFGRSKPVVFDRYESRRSRRMIPNWLWLLLFGAAIGAGAFFYVQQELMPPRLSADESIRLRAALDGADQERSRLAAELDQATQVLGDALAKHDRLSGELAASQHQAGQQHDDIEALLATLSPDPRGGAIEIRAARFSLDGDNLGYDIVFTRPQAQGAPLAGVLQLLVAGKTAGGTETTLTLGPVGVKVGEYAIAHGSLPMPAGFVPRQASLRVLDRLGGKQLGMRVINVQ</sequence>
<evidence type="ECO:0000313" key="3">
    <source>
        <dbReference type="Proteomes" id="UP000022141"/>
    </source>
</evidence>
<gene>
    <name evidence="2" type="ORF">AW11_02745</name>
</gene>
<protein>
    <recommendedName>
        <fullName evidence="4">Transmembrane protein</fullName>
    </recommendedName>
</protein>
<evidence type="ECO:0000256" key="1">
    <source>
        <dbReference type="SAM" id="Phobius"/>
    </source>
</evidence>
<organism evidence="2 3">
    <name type="scientific">Accumulibacter regalis</name>
    <dbReference type="NCBI Taxonomy" id="522306"/>
    <lineage>
        <taxon>Bacteria</taxon>
        <taxon>Pseudomonadati</taxon>
        <taxon>Pseudomonadota</taxon>
        <taxon>Betaproteobacteria</taxon>
        <taxon>Candidatus Accumulibacter</taxon>
    </lineage>
</organism>
<dbReference type="AlphaFoldDB" id="A0A011QDH8"/>
<evidence type="ECO:0008006" key="4">
    <source>
        <dbReference type="Google" id="ProtNLM"/>
    </source>
</evidence>
<evidence type="ECO:0000313" key="2">
    <source>
        <dbReference type="EMBL" id="EXI87135.1"/>
    </source>
</evidence>
<dbReference type="Proteomes" id="UP000022141">
    <property type="component" value="Unassembled WGS sequence"/>
</dbReference>
<keyword evidence="3" id="KW-1185">Reference proteome</keyword>
<name>A0A011QDH8_ACCRE</name>
<feature type="transmembrane region" description="Helical" evidence="1">
    <location>
        <begin position="21"/>
        <end position="43"/>
    </location>
</feature>
<proteinExistence type="predicted"/>
<keyword evidence="1" id="KW-1133">Transmembrane helix</keyword>
<accession>A0A011QDH8</accession>
<dbReference type="eggNOG" id="COG4372">
    <property type="taxonomic scope" value="Bacteria"/>
</dbReference>
<dbReference type="EMBL" id="JEMY01000037">
    <property type="protein sequence ID" value="EXI87135.1"/>
    <property type="molecule type" value="Genomic_DNA"/>
</dbReference>
<keyword evidence="1" id="KW-0472">Membrane</keyword>